<dbReference type="InterPro" id="IPR027417">
    <property type="entry name" value="P-loop_NTPase"/>
</dbReference>
<dbReference type="PANTHER" id="PTHR46434">
    <property type="entry name" value="GENETIC INTERACTOR OF PROHIBITINS 3, MITOCHONDRIAL"/>
    <property type="match status" value="1"/>
</dbReference>
<dbReference type="AlphaFoldDB" id="A0A1G4J5M5"/>
<evidence type="ECO:0000256" key="3">
    <source>
        <dbReference type="ARBA" id="ARBA00031834"/>
    </source>
</evidence>
<reference evidence="6" key="1">
    <citation type="submission" date="2016-03" db="EMBL/GenBank/DDBJ databases">
        <authorList>
            <person name="Devillers H."/>
        </authorList>
    </citation>
    <scope>NUCLEOTIDE SEQUENCE [LARGE SCALE GENOMIC DNA]</scope>
</reference>
<gene>
    <name evidence="5" type="ORF">LAMI_0C10220G</name>
</gene>
<evidence type="ECO:0000313" key="6">
    <source>
        <dbReference type="Proteomes" id="UP000191024"/>
    </source>
</evidence>
<dbReference type="PANTHER" id="PTHR46434:SF1">
    <property type="entry name" value="GENETIC INTERACTOR OF PROHIBITINS 3, MITOCHONDRIAL"/>
    <property type="match status" value="1"/>
</dbReference>
<dbReference type="EMBL" id="LT598466">
    <property type="protein sequence ID" value="SCU85127.1"/>
    <property type="molecule type" value="Genomic_DNA"/>
</dbReference>
<dbReference type="PROSITE" id="PS51721">
    <property type="entry name" value="G_CP"/>
    <property type="match status" value="1"/>
</dbReference>
<accession>A0A1G4J5M5</accession>
<keyword evidence="6" id="KW-1185">Reference proteome</keyword>
<dbReference type="STRING" id="1230905.A0A1G4J5M5"/>
<evidence type="ECO:0000259" key="4">
    <source>
        <dbReference type="PROSITE" id="PS51721"/>
    </source>
</evidence>
<dbReference type="Proteomes" id="UP000191024">
    <property type="component" value="Chromosome C"/>
</dbReference>
<dbReference type="Gene3D" id="3.40.50.300">
    <property type="entry name" value="P-loop containing nucleotide triphosphate hydrolases"/>
    <property type="match status" value="1"/>
</dbReference>
<evidence type="ECO:0000256" key="2">
    <source>
        <dbReference type="ARBA" id="ARBA00022946"/>
    </source>
</evidence>
<name>A0A1G4J5M5_9SACH</name>
<dbReference type="SUPFAM" id="SSF52540">
    <property type="entry name" value="P-loop containing nucleoside triphosphate hydrolases"/>
    <property type="match status" value="1"/>
</dbReference>
<dbReference type="InterPro" id="IPR030378">
    <property type="entry name" value="G_CP_dom"/>
</dbReference>
<dbReference type="OrthoDB" id="1696305at2759"/>
<keyword evidence="2" id="KW-0809">Transit peptide</keyword>
<dbReference type="GO" id="GO:0042254">
    <property type="term" value="P:ribosome biogenesis"/>
    <property type="evidence" value="ECO:0007669"/>
    <property type="project" value="UniProtKB-ARBA"/>
</dbReference>
<protein>
    <recommendedName>
        <fullName evidence="1">Genetic interactor of prohibitins 3, mitochondrial</fullName>
    </recommendedName>
    <alternativeName>
        <fullName evidence="3">Found in mitochondrial proteome protein 38</fullName>
    </alternativeName>
</protein>
<dbReference type="CDD" id="cd01855">
    <property type="entry name" value="YqeH"/>
    <property type="match status" value="1"/>
</dbReference>
<dbReference type="InterPro" id="IPR006073">
    <property type="entry name" value="GTP-bd"/>
</dbReference>
<dbReference type="GO" id="GO:0005739">
    <property type="term" value="C:mitochondrion"/>
    <property type="evidence" value="ECO:0007669"/>
    <property type="project" value="TreeGrafter"/>
</dbReference>
<dbReference type="GO" id="GO:0005525">
    <property type="term" value="F:GTP binding"/>
    <property type="evidence" value="ECO:0007669"/>
    <property type="project" value="InterPro"/>
</dbReference>
<sequence>MLSSLVARRIWRRKAQIWVRWISCDSCGIELQNQNGERAGFYRKPEYEWANTRQVRPKTLQDVKYILFGHDIHRLKDEGSGMDMLKSETRKSSVICKRCCDALHHNRYRMEEFADKTLEEVQSKIPRDSNVFHAVPLTDFPLHMNLAVLRASAYRTSLVLTKGDQITASKSLLQRKAPRFFKDFLKSRIGYDSNKIVAVAAKNGWNLQSLFSVLSNNSYLVGSANAGKSTLVNTLIKVYGGLKKRTETLQPTAVESSRSLAAQQTGVSHIPNLTRSIQAFEIGGKTVYDLPGYSERAEANARLDRLVERSLLERIRKTQLFKKSKLVKKSYCSVKGTQSKNCYTVSGIFYLIPPPGSINQVVNFIPGVERQYKCFERALEIAESCLKNSTEAPLKKYVGVQKPLTLKENFVRHIIPPFQGTIELAFKDIGYIQLKTTGKYEFHGLHEIWVPKDIEICVREPLERLINESYERFIETNGRKMACPVKREIISSTYPMSENEPNTLLKMEEMFLERTKNDIMARNMLKGDPMTLLGRLHDEPPNLFWFYRW</sequence>
<proteinExistence type="predicted"/>
<feature type="domain" description="CP-type G" evidence="4">
    <location>
        <begin position="115"/>
        <end position="296"/>
    </location>
</feature>
<dbReference type="Pfam" id="PF01926">
    <property type="entry name" value="MMR_HSR1"/>
    <property type="match status" value="1"/>
</dbReference>
<evidence type="ECO:0000313" key="5">
    <source>
        <dbReference type="EMBL" id="SCU85127.1"/>
    </source>
</evidence>
<dbReference type="InterPro" id="IPR050896">
    <property type="entry name" value="Mito_lipid_metab_GTPase"/>
</dbReference>
<evidence type="ECO:0000256" key="1">
    <source>
        <dbReference type="ARBA" id="ARBA00018901"/>
    </source>
</evidence>
<organism evidence="5 6">
    <name type="scientific">Lachancea mirantina</name>
    <dbReference type="NCBI Taxonomy" id="1230905"/>
    <lineage>
        <taxon>Eukaryota</taxon>
        <taxon>Fungi</taxon>
        <taxon>Dikarya</taxon>
        <taxon>Ascomycota</taxon>
        <taxon>Saccharomycotina</taxon>
        <taxon>Saccharomycetes</taxon>
        <taxon>Saccharomycetales</taxon>
        <taxon>Saccharomycetaceae</taxon>
        <taxon>Lachancea</taxon>
    </lineage>
</organism>